<accession>A0ABW6BYY1</accession>
<proteinExistence type="predicted"/>
<dbReference type="EMBL" id="JBHUOX010000019">
    <property type="protein sequence ID" value="MFD3002776.1"/>
    <property type="molecule type" value="Genomic_DNA"/>
</dbReference>
<name>A0ABW6BYY1_9BACT</name>
<organism evidence="1 2">
    <name type="scientific">Pontibacter toksunensis</name>
    <dbReference type="NCBI Taxonomy" id="1332631"/>
    <lineage>
        <taxon>Bacteria</taxon>
        <taxon>Pseudomonadati</taxon>
        <taxon>Bacteroidota</taxon>
        <taxon>Cytophagia</taxon>
        <taxon>Cytophagales</taxon>
        <taxon>Hymenobacteraceae</taxon>
        <taxon>Pontibacter</taxon>
    </lineage>
</organism>
<reference evidence="2" key="1">
    <citation type="journal article" date="2019" name="Int. J. Syst. Evol. Microbiol.">
        <title>The Global Catalogue of Microorganisms (GCM) 10K type strain sequencing project: providing services to taxonomists for standard genome sequencing and annotation.</title>
        <authorList>
            <consortium name="The Broad Institute Genomics Platform"/>
            <consortium name="The Broad Institute Genome Sequencing Center for Infectious Disease"/>
            <person name="Wu L."/>
            <person name="Ma J."/>
        </authorList>
    </citation>
    <scope>NUCLEOTIDE SEQUENCE [LARGE SCALE GENOMIC DNA]</scope>
    <source>
        <strain evidence="2">KCTC 23984</strain>
    </source>
</reference>
<evidence type="ECO:0000313" key="2">
    <source>
        <dbReference type="Proteomes" id="UP001597641"/>
    </source>
</evidence>
<dbReference type="RefSeq" id="WP_377488823.1">
    <property type="nucleotide sequence ID" value="NZ_JBHUOX010000019.1"/>
</dbReference>
<sequence length="87" mass="10206">MGYWLSYKVYILGKQLKDGSPLRKIALFQVGVGEYEWIDEEQLSQLDMEVQEHPVVDEEVGIICSKIDHQDFKGVSKFVLKHNEYTW</sequence>
<gene>
    <name evidence="1" type="ORF">ACFS7Z_20565</name>
</gene>
<dbReference type="Proteomes" id="UP001597641">
    <property type="component" value="Unassembled WGS sequence"/>
</dbReference>
<comment type="caution">
    <text evidence="1">The sequence shown here is derived from an EMBL/GenBank/DDBJ whole genome shotgun (WGS) entry which is preliminary data.</text>
</comment>
<evidence type="ECO:0000313" key="1">
    <source>
        <dbReference type="EMBL" id="MFD3002776.1"/>
    </source>
</evidence>
<protein>
    <submittedName>
        <fullName evidence="1">Uncharacterized protein</fullName>
    </submittedName>
</protein>
<keyword evidence="2" id="KW-1185">Reference proteome</keyword>